<evidence type="ECO:0000313" key="1">
    <source>
        <dbReference type="EMBL" id="CAD8869533.1"/>
    </source>
</evidence>
<dbReference type="SUPFAM" id="SSF51197">
    <property type="entry name" value="Clavaminate synthase-like"/>
    <property type="match status" value="1"/>
</dbReference>
<proteinExistence type="predicted"/>
<dbReference type="InterPro" id="IPR037151">
    <property type="entry name" value="AlkB-like_sf"/>
</dbReference>
<dbReference type="Gene3D" id="2.60.120.590">
    <property type="entry name" value="Alpha-ketoglutarate-dependent dioxygenase AlkB-like"/>
    <property type="match status" value="1"/>
</dbReference>
<sequence length="287" mass="31419">MLGGRSGPRRYAITFGEVSILHTGSAQIGGGMRERGFSVNRLRTLAATFAEVGCNAELVMISDALPEELRTDNEAAALVLRNGVEKILGNAGAPDALWQEQESEVRYDTKYWDSRRSRTLNKRARHNVVFGDESVEPSADFRRFTVKAFSALPHLSALRTALSDRLGPEAQGLNAEGNLYFEDASGIGFHGDGERKIVVCVSLGSPSVLRFHWRLPNSSEHTFEPVDITVHHGDIYIMSEKATGFDWRSRSRVRVVHAAGSSKYIGRGLKRSLDTGTGAESATAGDR</sequence>
<gene>
    <name evidence="1" type="ORF">NSCI0253_LOCUS43889</name>
</gene>
<evidence type="ECO:0008006" key="2">
    <source>
        <dbReference type="Google" id="ProtNLM"/>
    </source>
</evidence>
<protein>
    <recommendedName>
        <fullName evidence="2">Alpha-ketoglutarate-dependent dioxygenase AlkB-like domain-containing protein</fullName>
    </recommendedName>
</protein>
<dbReference type="AlphaFoldDB" id="A0A7S1AYP6"/>
<name>A0A7S1AYP6_NOCSC</name>
<accession>A0A7S1AYP6</accession>
<reference evidence="1" key="1">
    <citation type="submission" date="2021-01" db="EMBL/GenBank/DDBJ databases">
        <authorList>
            <person name="Corre E."/>
            <person name="Pelletier E."/>
            <person name="Niang G."/>
            <person name="Scheremetjew M."/>
            <person name="Finn R."/>
            <person name="Kale V."/>
            <person name="Holt S."/>
            <person name="Cochrane G."/>
            <person name="Meng A."/>
            <person name="Brown T."/>
            <person name="Cohen L."/>
        </authorList>
    </citation>
    <scope>NUCLEOTIDE SEQUENCE</scope>
</reference>
<organism evidence="1">
    <name type="scientific">Noctiluca scintillans</name>
    <name type="common">Sea sparkle</name>
    <name type="synonym">Red tide dinoflagellate</name>
    <dbReference type="NCBI Taxonomy" id="2966"/>
    <lineage>
        <taxon>Eukaryota</taxon>
        <taxon>Sar</taxon>
        <taxon>Alveolata</taxon>
        <taxon>Dinophyceae</taxon>
        <taxon>Noctilucales</taxon>
        <taxon>Noctilucaceae</taxon>
        <taxon>Noctiluca</taxon>
    </lineage>
</organism>
<dbReference type="EMBL" id="HBFQ01061915">
    <property type="protein sequence ID" value="CAD8869533.1"/>
    <property type="molecule type" value="Transcribed_RNA"/>
</dbReference>